<feature type="compositionally biased region" description="Polar residues" evidence="5">
    <location>
        <begin position="114"/>
        <end position="123"/>
    </location>
</feature>
<feature type="compositionally biased region" description="Polar residues" evidence="5">
    <location>
        <begin position="295"/>
        <end position="304"/>
    </location>
</feature>
<feature type="compositionally biased region" description="Pro residues" evidence="5">
    <location>
        <begin position="513"/>
        <end position="526"/>
    </location>
</feature>
<feature type="domain" description="SAP" evidence="7">
    <location>
        <begin position="22"/>
        <end position="56"/>
    </location>
</feature>
<comment type="caution">
    <text evidence="8">The sequence shown here is derived from an EMBL/GenBank/DDBJ whole genome shotgun (WGS) entry which is preliminary data.</text>
</comment>
<evidence type="ECO:0000313" key="8">
    <source>
        <dbReference type="EMBL" id="KAK6747792.1"/>
    </source>
</evidence>
<evidence type="ECO:0008006" key="10">
    <source>
        <dbReference type="Google" id="ProtNLM"/>
    </source>
</evidence>
<dbReference type="InterPro" id="IPR003034">
    <property type="entry name" value="SAP_dom"/>
</dbReference>
<evidence type="ECO:0000313" key="9">
    <source>
        <dbReference type="Proteomes" id="UP001303046"/>
    </source>
</evidence>
<accession>A0ABR1DBU0</accession>
<feature type="compositionally biased region" description="Polar residues" evidence="5">
    <location>
        <begin position="230"/>
        <end position="262"/>
    </location>
</feature>
<keyword evidence="3" id="KW-0597">Phosphoprotein</keyword>
<feature type="region of interest" description="Disordered" evidence="5">
    <location>
        <begin position="64"/>
        <end position="179"/>
    </location>
</feature>
<feature type="compositionally biased region" description="Acidic residues" evidence="5">
    <location>
        <begin position="763"/>
        <end position="777"/>
    </location>
</feature>
<dbReference type="PANTHER" id="PTHR12381">
    <property type="entry name" value="HETEROGENEOUS NUCLEAR RIBONUCLEOPROTEIN U FAMILY MEMBER"/>
    <property type="match status" value="1"/>
</dbReference>
<evidence type="ECO:0000256" key="2">
    <source>
        <dbReference type="ARBA" id="ARBA00022481"/>
    </source>
</evidence>
<keyword evidence="4" id="KW-0539">Nucleus</keyword>
<feature type="compositionally biased region" description="Basic and acidic residues" evidence="5">
    <location>
        <begin position="369"/>
        <end position="382"/>
    </location>
</feature>
<feature type="compositionally biased region" description="Acidic residues" evidence="5">
    <location>
        <begin position="741"/>
        <end position="756"/>
    </location>
</feature>
<feature type="region of interest" description="Disordered" evidence="5">
    <location>
        <begin position="1358"/>
        <end position="1428"/>
    </location>
</feature>
<gene>
    <name evidence="8" type="primary">Necator_chrIV.g14074</name>
    <name evidence="8" type="ORF">RB195_000780</name>
</gene>
<dbReference type="InterPro" id="IPR013320">
    <property type="entry name" value="ConA-like_dom_sf"/>
</dbReference>
<dbReference type="PROSITE" id="PS50800">
    <property type="entry name" value="SAP"/>
    <property type="match status" value="1"/>
</dbReference>
<dbReference type="InterPro" id="IPR043136">
    <property type="entry name" value="B30.2/SPRY_sf"/>
</dbReference>
<reference evidence="8 9" key="1">
    <citation type="submission" date="2023-08" db="EMBL/GenBank/DDBJ databases">
        <title>A Necator americanus chromosomal reference genome.</title>
        <authorList>
            <person name="Ilik V."/>
            <person name="Petrzelkova K.J."/>
            <person name="Pardy F."/>
            <person name="Fuh T."/>
            <person name="Niatou-Singa F.S."/>
            <person name="Gouil Q."/>
            <person name="Baker L."/>
            <person name="Ritchie M.E."/>
            <person name="Jex A.R."/>
            <person name="Gazzola D."/>
            <person name="Li H."/>
            <person name="Toshio Fujiwara R."/>
            <person name="Zhan B."/>
            <person name="Aroian R.V."/>
            <person name="Pafco B."/>
            <person name="Schwarz E.M."/>
        </authorList>
    </citation>
    <scope>NUCLEOTIDE SEQUENCE [LARGE SCALE GENOMIC DNA]</scope>
    <source>
        <strain evidence="8 9">Aroian</strain>
        <tissue evidence="8">Whole animal</tissue>
    </source>
</reference>
<dbReference type="EMBL" id="JAVFWL010000004">
    <property type="protein sequence ID" value="KAK6747792.1"/>
    <property type="molecule type" value="Genomic_DNA"/>
</dbReference>
<proteinExistence type="predicted"/>
<feature type="compositionally biased region" description="Polar residues" evidence="5">
    <location>
        <begin position="67"/>
        <end position="83"/>
    </location>
</feature>
<dbReference type="Gene3D" id="3.40.50.300">
    <property type="entry name" value="P-loop containing nucleotide triphosphate hydrolases"/>
    <property type="match status" value="1"/>
</dbReference>
<dbReference type="SUPFAM" id="SSF52540">
    <property type="entry name" value="P-loop containing nucleoside triphosphate hydrolases"/>
    <property type="match status" value="1"/>
</dbReference>
<feature type="compositionally biased region" description="Basic and acidic residues" evidence="5">
    <location>
        <begin position="312"/>
        <end position="321"/>
    </location>
</feature>
<organism evidence="8 9">
    <name type="scientific">Necator americanus</name>
    <name type="common">Human hookworm</name>
    <dbReference type="NCBI Taxonomy" id="51031"/>
    <lineage>
        <taxon>Eukaryota</taxon>
        <taxon>Metazoa</taxon>
        <taxon>Ecdysozoa</taxon>
        <taxon>Nematoda</taxon>
        <taxon>Chromadorea</taxon>
        <taxon>Rhabditida</taxon>
        <taxon>Rhabditina</taxon>
        <taxon>Rhabditomorpha</taxon>
        <taxon>Strongyloidea</taxon>
        <taxon>Ancylostomatidae</taxon>
        <taxon>Bunostominae</taxon>
        <taxon>Necator</taxon>
    </lineage>
</organism>
<feature type="compositionally biased region" description="Basic and acidic residues" evidence="5">
    <location>
        <begin position="570"/>
        <end position="581"/>
    </location>
</feature>
<feature type="compositionally biased region" description="Polar residues" evidence="5">
    <location>
        <begin position="387"/>
        <end position="406"/>
    </location>
</feature>
<protein>
    <recommendedName>
        <fullName evidence="10">SPRY domain protein</fullName>
    </recommendedName>
</protein>
<evidence type="ECO:0000259" key="7">
    <source>
        <dbReference type="PROSITE" id="PS50800"/>
    </source>
</evidence>
<feature type="region of interest" description="Disordered" evidence="5">
    <location>
        <begin position="712"/>
        <end position="853"/>
    </location>
</feature>
<feature type="compositionally biased region" description="Pro residues" evidence="5">
    <location>
        <begin position="1617"/>
        <end position="1627"/>
    </location>
</feature>
<feature type="region of interest" description="Disordered" evidence="5">
    <location>
        <begin position="1617"/>
        <end position="1667"/>
    </location>
</feature>
<dbReference type="Pfam" id="PF02037">
    <property type="entry name" value="SAP"/>
    <property type="match status" value="1"/>
</dbReference>
<dbReference type="Pfam" id="PF00622">
    <property type="entry name" value="SPRY"/>
    <property type="match status" value="1"/>
</dbReference>
<feature type="domain" description="B30.2/SPRY" evidence="6">
    <location>
        <begin position="917"/>
        <end position="1118"/>
    </location>
</feature>
<feature type="region of interest" description="Disordered" evidence="5">
    <location>
        <begin position="639"/>
        <end position="681"/>
    </location>
</feature>
<dbReference type="SUPFAM" id="SSF49899">
    <property type="entry name" value="Concanavalin A-like lectins/glucanases"/>
    <property type="match status" value="1"/>
</dbReference>
<sequence length="1667" mass="181865">MSSRPRRSCARGDTSVLSPSTIFLWSDTRLRQELTRRGLSRVGIRQDLIDRLLDSINGIISEEPSVSADNTLSGSQDGSSPQKSGMEGGEVTEIVPSDTAASATARKRMKRSATTKPDSASQSSKKRLKSNNIKEETDSTAPVDATPTARPRKQRRPRAAAGEDAVVPENVPNVNPPTLCQSEEVVQVKTEVPDDPASAVVEPSPTCSIMKPILSILPKVRPLPCMVGTESPSTQMSQSNAQGGSESVSSHATVSNASTHSGSSDDDFSAHVKVKILPKRTSTGGFSGKRKESSAENLSFQMPSRHSRKLSCQKDDEDRYLLKRSHGANISSKTEKIPTHKPITEAWAERLAQLKKTDPNKFSSGAGTPKDKPKERDSDTRKKSILGSASTSIRKSSVGVSSTSENGLDLLDSIMNQQSEFLQTMRKSDDRNSPDIIIREVRKTELAEDAADITCLEKSQDLSAVAQEAYRRFEQTCAESSSIKNSPKSPQILPPPPPPPKPAPQQASSKKVPTPPCKDIPPPPPPRRPRISAVEQLPPPPPPPKRLKPVRPPASAKPAPAQQGGSIATEIKRETPSPHDSNKLEELAILSEVKTCLEYVVFLVSSIKPFDEISGELLPAKEVPIPFSQRSHQRCPLTGLRDQESNKTPAIPSGPLSDVGNVAEIEKPRSEVNVPEIDDEYDPLETSAVEGFENYVPSAVVSGDVTLDELVSSQTPELEVTELPPDDEERYSPSVQPLPSLEEDEEEEEILEDVDSDIQSISDDSEDDSEGENDELPSETFVRHDEAGRIIKVVRRPRKKAAAEEDTAAISSEALHPSGEQPSVATPEPETEEVDRKPDPSLLNDPRHLLQRASAVLQGLGKREDSQYSQMPYDEEYEEEECIQPMDSFHGEPVPDDDDLFEVAAGIKPKRKEEVIAEEKVPTSTEQFEIDFYNGDLHLKGAPDNDWIIDPDNQDGLALVWGGVRSTHGIRRRTDEPAGGDSSEQNAVKSIVFQVKITDLLPTRHLPFDELDPNDIRVGFSFRSAPLVLGEYPGSYCFTSLGKRANNNVFTDYGEPFAVGDVVTAHMDFENGCISFWKNNESLGVAFSNIVIPEDEALYPHICVKNCRVSVNFGTFPGGEDEWISNPEWVFPNALPSSLTERAPVPPESKSDCTVLMMVGLPSVGKTTWVRRYIREHPSEHWTLISADTILASMKVNGVSRNSSHIGRWDMVLGLVGKARNRLLSLAARRRRNYILDFTNCDPDTRKKRLALFEGFFRQCVTIVPSDEVMQQRHARHLRQNRGEGTAAVPIETFLELKAVMEMPVVSEFLESVIYVDPAMEDAQIAIDRIAKFNEEGRPWYSSKYNKKRGYWSGTYGDEPYRKSSSTSNRPQNNNGNTTERSSTDNTHTAVTTNACTISPISTNEAQKPEERPPPVNGARVTEEPSTPAAISSGVAAISLQTAVSATTNGSATLVSPSTIQSNDLLSTAPPLVFSVPPPAIAPQTIQPPIPGPHVSPTIVAQTPPVSVPVVRQNTTIPVVQQASTIPSVVQKPPVTIIPPPPFQIHTPVNLSSPVAVQISTYSPRNRWDAPPPAMPNFAVPPPSVPPPSLVMPNLYAPNAVQGVIPLIPNISIPPPGVPPTNVPPPGKNQLPTSCSSAQTEGKKNSRTAWDGSPANGNINCRIHRWN</sequence>
<name>A0ABR1DBU0_NECAM</name>
<dbReference type="InterPro" id="IPR001870">
    <property type="entry name" value="B30.2/SPRY"/>
</dbReference>
<feature type="compositionally biased region" description="Pro residues" evidence="5">
    <location>
        <begin position="492"/>
        <end position="503"/>
    </location>
</feature>
<dbReference type="Gene3D" id="2.60.120.920">
    <property type="match status" value="1"/>
</dbReference>
<dbReference type="InterPro" id="IPR027417">
    <property type="entry name" value="P-loop_NTPase"/>
</dbReference>
<keyword evidence="2" id="KW-0488">Methylation</keyword>
<comment type="subcellular location">
    <subcellularLocation>
        <location evidence="1">Nucleus</location>
    </subcellularLocation>
</comment>
<dbReference type="InterPro" id="IPR003877">
    <property type="entry name" value="SPRY_dom"/>
</dbReference>
<dbReference type="Proteomes" id="UP001303046">
    <property type="component" value="Unassembled WGS sequence"/>
</dbReference>
<feature type="region of interest" description="Disordered" evidence="5">
    <location>
        <begin position="475"/>
        <end position="581"/>
    </location>
</feature>
<dbReference type="InterPro" id="IPR035778">
    <property type="entry name" value="SPRY_hnRNP_U"/>
</dbReference>
<feature type="region of interest" description="Disordered" evidence="5">
    <location>
        <begin position="227"/>
        <end position="406"/>
    </location>
</feature>
<feature type="compositionally biased region" description="Polar residues" evidence="5">
    <location>
        <begin position="1363"/>
        <end position="1406"/>
    </location>
</feature>
<evidence type="ECO:0000256" key="5">
    <source>
        <dbReference type="SAM" id="MobiDB-lite"/>
    </source>
</evidence>
<dbReference type="Pfam" id="PF13671">
    <property type="entry name" value="AAA_33"/>
    <property type="match status" value="1"/>
</dbReference>
<evidence type="ECO:0000256" key="4">
    <source>
        <dbReference type="ARBA" id="ARBA00023242"/>
    </source>
</evidence>
<dbReference type="SMART" id="SM00513">
    <property type="entry name" value="SAP"/>
    <property type="match status" value="1"/>
</dbReference>
<evidence type="ECO:0000256" key="1">
    <source>
        <dbReference type="ARBA" id="ARBA00004123"/>
    </source>
</evidence>
<dbReference type="SMART" id="SM00449">
    <property type="entry name" value="SPRY"/>
    <property type="match status" value="1"/>
</dbReference>
<keyword evidence="9" id="KW-1185">Reference proteome</keyword>
<feature type="compositionally biased region" description="Polar residues" evidence="5">
    <location>
        <begin position="1630"/>
        <end position="1640"/>
    </location>
</feature>
<feature type="compositionally biased region" description="Low complexity" evidence="5">
    <location>
        <begin position="167"/>
        <end position="177"/>
    </location>
</feature>
<dbReference type="PANTHER" id="PTHR12381:SF56">
    <property type="entry name" value="B30.2_SPRY DOMAIN-CONTAINING PROTEIN-RELATED"/>
    <property type="match status" value="1"/>
</dbReference>
<dbReference type="PROSITE" id="PS50188">
    <property type="entry name" value="B302_SPRY"/>
    <property type="match status" value="1"/>
</dbReference>
<evidence type="ECO:0000256" key="3">
    <source>
        <dbReference type="ARBA" id="ARBA00022553"/>
    </source>
</evidence>
<dbReference type="CDD" id="cd12884">
    <property type="entry name" value="SPRY_hnRNP"/>
    <property type="match status" value="1"/>
</dbReference>
<evidence type="ECO:0000259" key="6">
    <source>
        <dbReference type="PROSITE" id="PS50188"/>
    </source>
</evidence>